<keyword evidence="5 7" id="KW-1133">Transmembrane helix</keyword>
<dbReference type="AlphaFoldDB" id="A0A1V6C5U8"/>
<dbReference type="GO" id="GO:0016491">
    <property type="term" value="F:oxidoreductase activity"/>
    <property type="evidence" value="ECO:0007669"/>
    <property type="project" value="UniProtKB-KW"/>
</dbReference>
<proteinExistence type="inferred from homology"/>
<protein>
    <submittedName>
        <fullName evidence="8">NADH-quinone oxidoreductase subunit K</fullName>
        <ecNumber evidence="8">1.6.5.11</ecNumber>
    </submittedName>
</protein>
<dbReference type="PANTHER" id="PTHR34583">
    <property type="entry name" value="ANTIPORTER SUBUNIT MNHC2-RELATED"/>
    <property type="match status" value="1"/>
</dbReference>
<feature type="transmembrane region" description="Helical" evidence="7">
    <location>
        <begin position="62"/>
        <end position="89"/>
    </location>
</feature>
<feature type="transmembrane region" description="Helical" evidence="7">
    <location>
        <begin position="36"/>
        <end position="56"/>
    </location>
</feature>
<comment type="caution">
    <text evidence="8">The sequence shown here is derived from an EMBL/GenBank/DDBJ whole genome shotgun (WGS) entry which is preliminary data.</text>
</comment>
<dbReference type="InterPro" id="IPR050601">
    <property type="entry name" value="CPA3_antiporter_subunitC"/>
</dbReference>
<keyword evidence="8" id="KW-0560">Oxidoreductase</keyword>
<dbReference type="Pfam" id="PF00420">
    <property type="entry name" value="Oxidored_q2"/>
    <property type="match status" value="1"/>
</dbReference>
<comment type="subcellular location">
    <subcellularLocation>
        <location evidence="1">Cell membrane</location>
        <topology evidence="1">Multi-pass membrane protein</topology>
    </subcellularLocation>
</comment>
<dbReference type="EMBL" id="MWDQ01000137">
    <property type="protein sequence ID" value="OQB72230.1"/>
    <property type="molecule type" value="Genomic_DNA"/>
</dbReference>
<evidence type="ECO:0000256" key="3">
    <source>
        <dbReference type="ARBA" id="ARBA00022475"/>
    </source>
</evidence>
<reference evidence="8" key="1">
    <citation type="submission" date="2017-02" db="EMBL/GenBank/DDBJ databases">
        <title>Delving into the versatile metabolic prowess of the omnipresent phylum Bacteroidetes.</title>
        <authorList>
            <person name="Nobu M.K."/>
            <person name="Mei R."/>
            <person name="Narihiro T."/>
            <person name="Kuroda K."/>
            <person name="Liu W.-T."/>
        </authorList>
    </citation>
    <scope>NUCLEOTIDE SEQUENCE</scope>
    <source>
        <strain evidence="8">ADurb.Bin131</strain>
    </source>
</reference>
<dbReference type="InterPro" id="IPR039428">
    <property type="entry name" value="NUOK/Mnh_C1-like"/>
</dbReference>
<name>A0A1V6C5U8_UNCT6</name>
<evidence type="ECO:0000256" key="6">
    <source>
        <dbReference type="ARBA" id="ARBA00023136"/>
    </source>
</evidence>
<evidence type="ECO:0000256" key="5">
    <source>
        <dbReference type="ARBA" id="ARBA00022989"/>
    </source>
</evidence>
<feature type="transmembrane region" description="Helical" evidence="7">
    <location>
        <begin position="12"/>
        <end position="29"/>
    </location>
</feature>
<evidence type="ECO:0000256" key="1">
    <source>
        <dbReference type="ARBA" id="ARBA00004651"/>
    </source>
</evidence>
<keyword evidence="4 7" id="KW-0812">Transmembrane</keyword>
<dbReference type="Proteomes" id="UP000485562">
    <property type="component" value="Unassembled WGS sequence"/>
</dbReference>
<accession>A0A1V6C5U8</accession>
<dbReference type="PANTHER" id="PTHR34583:SF2">
    <property type="entry name" value="ANTIPORTER SUBUNIT MNHC2-RELATED"/>
    <property type="match status" value="1"/>
</dbReference>
<sequence>MVNNALHNGLAYTYTVFAMLFIGFYCIFTRRSMIRLLIGIEIISKAICLFIISGSYPQGTAVAQVLVITVIVIEVCVMAVGLGLVINAYRRSKSIDVRDFSNLKG</sequence>
<dbReference type="Gene3D" id="1.10.287.3510">
    <property type="match status" value="1"/>
</dbReference>
<keyword evidence="3" id="KW-1003">Cell membrane</keyword>
<gene>
    <name evidence="8" type="primary">nuoK</name>
    <name evidence="8" type="ORF">BWX89_01411</name>
</gene>
<organism evidence="8">
    <name type="scientific">candidate division TA06 bacterium ADurb.Bin131</name>
    <dbReference type="NCBI Taxonomy" id="1852827"/>
    <lineage>
        <taxon>Bacteria</taxon>
        <taxon>Bacteria division TA06</taxon>
    </lineage>
</organism>
<dbReference type="GO" id="GO:0005886">
    <property type="term" value="C:plasma membrane"/>
    <property type="evidence" value="ECO:0007669"/>
    <property type="project" value="UniProtKB-SubCell"/>
</dbReference>
<evidence type="ECO:0000256" key="4">
    <source>
        <dbReference type="ARBA" id="ARBA00022692"/>
    </source>
</evidence>
<evidence type="ECO:0000313" key="8">
    <source>
        <dbReference type="EMBL" id="OQB72230.1"/>
    </source>
</evidence>
<comment type="similarity">
    <text evidence="2">Belongs to the CPA3 antiporters (TC 2.A.63) subunit C family.</text>
</comment>
<dbReference type="EC" id="1.6.5.11" evidence="8"/>
<evidence type="ECO:0000256" key="7">
    <source>
        <dbReference type="SAM" id="Phobius"/>
    </source>
</evidence>
<keyword evidence="6 7" id="KW-0472">Membrane</keyword>
<evidence type="ECO:0000256" key="2">
    <source>
        <dbReference type="ARBA" id="ARBA00010388"/>
    </source>
</evidence>